<comment type="similarity">
    <text evidence="7">Belongs to the binding-protein-dependent transport system permease family.</text>
</comment>
<accession>F5LA40</accession>
<feature type="transmembrane region" description="Helical" evidence="7">
    <location>
        <begin position="41"/>
        <end position="60"/>
    </location>
</feature>
<gene>
    <name evidence="9" type="ORF">CathTA2_2775</name>
</gene>
<feature type="transmembrane region" description="Helical" evidence="7">
    <location>
        <begin position="107"/>
        <end position="133"/>
    </location>
</feature>
<evidence type="ECO:0000259" key="8">
    <source>
        <dbReference type="PROSITE" id="PS50928"/>
    </source>
</evidence>
<dbReference type="eggNOG" id="COG1173">
    <property type="taxonomic scope" value="Bacteria"/>
</dbReference>
<evidence type="ECO:0000256" key="7">
    <source>
        <dbReference type="RuleBase" id="RU363032"/>
    </source>
</evidence>
<keyword evidence="2 7" id="KW-0813">Transport</keyword>
<dbReference type="AlphaFoldDB" id="F5LA40"/>
<feature type="transmembrane region" description="Helical" evidence="7">
    <location>
        <begin position="218"/>
        <end position="251"/>
    </location>
</feature>
<dbReference type="Pfam" id="PF12911">
    <property type="entry name" value="OppC_N"/>
    <property type="match status" value="1"/>
</dbReference>
<name>F5LA40_CALTT</name>
<comment type="caution">
    <text evidence="9">The sequence shown here is derived from an EMBL/GenBank/DDBJ whole genome shotgun (WGS) entry which is preliminary data.</text>
</comment>
<evidence type="ECO:0000256" key="2">
    <source>
        <dbReference type="ARBA" id="ARBA00022448"/>
    </source>
</evidence>
<evidence type="ECO:0000256" key="6">
    <source>
        <dbReference type="ARBA" id="ARBA00023136"/>
    </source>
</evidence>
<feature type="transmembrane region" description="Helical" evidence="7">
    <location>
        <begin position="271"/>
        <end position="294"/>
    </location>
</feature>
<dbReference type="GO" id="GO:0055085">
    <property type="term" value="P:transmembrane transport"/>
    <property type="evidence" value="ECO:0007669"/>
    <property type="project" value="InterPro"/>
</dbReference>
<dbReference type="EMBL" id="AFCE01000162">
    <property type="protein sequence ID" value="EGL81760.1"/>
    <property type="molecule type" value="Genomic_DNA"/>
</dbReference>
<dbReference type="InterPro" id="IPR035906">
    <property type="entry name" value="MetI-like_sf"/>
</dbReference>
<comment type="subcellular location">
    <subcellularLocation>
        <location evidence="1 7">Cell membrane</location>
        <topology evidence="1 7">Multi-pass membrane protein</topology>
    </subcellularLocation>
</comment>
<dbReference type="PANTHER" id="PTHR43386:SF1">
    <property type="entry name" value="D,D-DIPEPTIDE TRANSPORT SYSTEM PERMEASE PROTEIN DDPC-RELATED"/>
    <property type="match status" value="1"/>
</dbReference>
<dbReference type="PROSITE" id="PS50928">
    <property type="entry name" value="ABC_TM1"/>
    <property type="match status" value="1"/>
</dbReference>
<reference evidence="9 10" key="1">
    <citation type="journal article" date="2011" name="J. Bacteriol.">
        <title>Draft genome sequence of the thermoalkaliphilic Caldalkalibacillus thermarum strain TA2.A1.</title>
        <authorList>
            <person name="Kalamorz F."/>
            <person name="Keis S."/>
            <person name="McMillan D.G."/>
            <person name="Olsson K."/>
            <person name="Stanton J.A."/>
            <person name="Stockwell P."/>
            <person name="Black M.A."/>
            <person name="Klingeman D.M."/>
            <person name="Land M.L."/>
            <person name="Han C.S."/>
            <person name="Martin S.L."/>
            <person name="Becher S.A."/>
            <person name="Peddie C.J."/>
            <person name="Morgan H.W."/>
            <person name="Matthies D."/>
            <person name="Preiss L."/>
            <person name="Meier T."/>
            <person name="Brown S.D."/>
            <person name="Cook G.M."/>
        </authorList>
    </citation>
    <scope>NUCLEOTIDE SEQUENCE [LARGE SCALE GENOMIC DNA]</scope>
    <source>
        <strain evidence="9 10">TA2.A1</strain>
    </source>
</reference>
<feature type="domain" description="ABC transmembrane type-1" evidence="8">
    <location>
        <begin position="105"/>
        <end position="294"/>
    </location>
</feature>
<protein>
    <submittedName>
        <fullName evidence="9">ABC-type transporter, integral membrane subunit</fullName>
    </submittedName>
</protein>
<dbReference type="PANTHER" id="PTHR43386">
    <property type="entry name" value="OLIGOPEPTIDE TRANSPORT SYSTEM PERMEASE PROTEIN APPC"/>
    <property type="match status" value="1"/>
</dbReference>
<evidence type="ECO:0000313" key="9">
    <source>
        <dbReference type="EMBL" id="EGL81760.1"/>
    </source>
</evidence>
<dbReference type="InterPro" id="IPR025966">
    <property type="entry name" value="OppC_N"/>
</dbReference>
<keyword evidence="6 7" id="KW-0472">Membrane</keyword>
<dbReference type="Gene3D" id="1.10.3720.10">
    <property type="entry name" value="MetI-like"/>
    <property type="match status" value="1"/>
</dbReference>
<organism evidence="9 10">
    <name type="scientific">Caldalkalibacillus thermarum (strain TA2.A1)</name>
    <dbReference type="NCBI Taxonomy" id="986075"/>
    <lineage>
        <taxon>Bacteria</taxon>
        <taxon>Bacillati</taxon>
        <taxon>Bacillota</taxon>
        <taxon>Bacilli</taxon>
        <taxon>Bacillales</taxon>
        <taxon>Bacillaceae</taxon>
        <taxon>Caldalkalibacillus</taxon>
    </lineage>
</organism>
<dbReference type="InterPro" id="IPR000515">
    <property type="entry name" value="MetI-like"/>
</dbReference>
<keyword evidence="4 7" id="KW-0812">Transmembrane</keyword>
<dbReference type="SUPFAM" id="SSF161098">
    <property type="entry name" value="MetI-like"/>
    <property type="match status" value="1"/>
</dbReference>
<keyword evidence="5 7" id="KW-1133">Transmembrane helix</keyword>
<evidence type="ECO:0000313" key="10">
    <source>
        <dbReference type="Proteomes" id="UP000010716"/>
    </source>
</evidence>
<evidence type="ECO:0000256" key="3">
    <source>
        <dbReference type="ARBA" id="ARBA00022475"/>
    </source>
</evidence>
<evidence type="ECO:0000256" key="4">
    <source>
        <dbReference type="ARBA" id="ARBA00022692"/>
    </source>
</evidence>
<evidence type="ECO:0000256" key="5">
    <source>
        <dbReference type="ARBA" id="ARBA00022989"/>
    </source>
</evidence>
<dbReference type="RefSeq" id="WP_007506103.1">
    <property type="nucleotide sequence ID" value="NZ_AFCE01000162.1"/>
</dbReference>
<evidence type="ECO:0000256" key="1">
    <source>
        <dbReference type="ARBA" id="ARBA00004651"/>
    </source>
</evidence>
<dbReference type="InterPro" id="IPR050366">
    <property type="entry name" value="BP-dependent_transpt_permease"/>
</dbReference>
<proteinExistence type="inferred from homology"/>
<dbReference type="Pfam" id="PF00528">
    <property type="entry name" value="BPD_transp_1"/>
    <property type="match status" value="1"/>
</dbReference>
<keyword evidence="3" id="KW-1003">Cell membrane</keyword>
<dbReference type="CDD" id="cd06261">
    <property type="entry name" value="TM_PBP2"/>
    <property type="match status" value="1"/>
</dbReference>
<dbReference type="OrthoDB" id="9797472at2"/>
<sequence>MALEPQTNPTVSKGTDVAPASRKRTFMRYVRLLLKSKTGTVGFIIVTGVILMAVFAPYLAPHDPNEINPALMFKPPFWLEGSEPGYILGTDNQGRDLLSRIIYGTQISLLVGISSVVVAGIIGLTVGLIAGYYGGWIDNLLMRVVDAFLAVPNILLALVILGVFGPGVLTLIFVLGVTNWIAYARVVRGEVLTLKEREFVKAARSIGVRNNKIILHHLLPNVFSSFIVISTLSVATTIILEASLSFLGLGIQPPTISWGLMLSAGRDYLATSWWIATFPGLAITITVLGIIFLGDWMRDVLDPRTQVNRR</sequence>
<dbReference type="GO" id="GO:0005886">
    <property type="term" value="C:plasma membrane"/>
    <property type="evidence" value="ECO:0007669"/>
    <property type="project" value="UniProtKB-SubCell"/>
</dbReference>
<dbReference type="Proteomes" id="UP000010716">
    <property type="component" value="Unassembled WGS sequence"/>
</dbReference>